<dbReference type="Proteomes" id="UP000248021">
    <property type="component" value="Unassembled WGS sequence"/>
</dbReference>
<evidence type="ECO:0000313" key="2">
    <source>
        <dbReference type="EMBL" id="PXW59081.1"/>
    </source>
</evidence>
<dbReference type="InterPro" id="IPR002575">
    <property type="entry name" value="Aminoglycoside_PTrfase"/>
</dbReference>
<evidence type="ECO:0000259" key="1">
    <source>
        <dbReference type="Pfam" id="PF01636"/>
    </source>
</evidence>
<dbReference type="SUPFAM" id="SSF56112">
    <property type="entry name" value="Protein kinase-like (PK-like)"/>
    <property type="match status" value="1"/>
</dbReference>
<dbReference type="Pfam" id="PF01636">
    <property type="entry name" value="APH"/>
    <property type="match status" value="1"/>
</dbReference>
<dbReference type="AlphaFoldDB" id="A0A2V3U790"/>
<keyword evidence="3" id="KW-1185">Reference proteome</keyword>
<organism evidence="2 3">
    <name type="scientific">Chelatococcus asaccharovorans</name>
    <dbReference type="NCBI Taxonomy" id="28210"/>
    <lineage>
        <taxon>Bacteria</taxon>
        <taxon>Pseudomonadati</taxon>
        <taxon>Pseudomonadota</taxon>
        <taxon>Alphaproteobacteria</taxon>
        <taxon>Hyphomicrobiales</taxon>
        <taxon>Chelatococcaceae</taxon>
        <taxon>Chelatococcus</taxon>
    </lineage>
</organism>
<reference evidence="2 3" key="1">
    <citation type="submission" date="2018-05" db="EMBL/GenBank/DDBJ databases">
        <title>Genomic Encyclopedia of Type Strains, Phase IV (KMG-IV): sequencing the most valuable type-strain genomes for metagenomic binning, comparative biology and taxonomic classification.</title>
        <authorList>
            <person name="Goeker M."/>
        </authorList>
    </citation>
    <scope>NUCLEOTIDE SEQUENCE [LARGE SCALE GENOMIC DNA]</scope>
    <source>
        <strain evidence="2 3">DSM 6462</strain>
    </source>
</reference>
<evidence type="ECO:0000313" key="3">
    <source>
        <dbReference type="Proteomes" id="UP000248021"/>
    </source>
</evidence>
<dbReference type="Gene3D" id="3.40.50.300">
    <property type="entry name" value="P-loop containing nucleotide triphosphate hydrolases"/>
    <property type="match status" value="1"/>
</dbReference>
<sequence>MRVEDQTATLAFLTDPATHGGREVTTIETHISVVVLVGDEAFKLKRAVRLPYVDFSTVERRLAACRDELALNRRTAPTLYRAVRRVTREADGRLAFDGSGALVDAVVVMGRFDANGLFDRMAVEGRLTPALMTGLANTIARFHAEAAVSRERTGAAVMAGVLAMNERAFAATRIFTPEEVASLYDELQRAFAGHKALLDARGRAGRIRHCHGDLHLRNICLVDGTPTLFDCLEFDANLATIDVLYDLAFLLMDLWHRGLAPYANLVANRYLDACDEADGLPLVPFFMAVRAAVRAHVTATQAEEARGERQAELTREAKSYFDLARRLLRPVPARLVAIGGLSGTGKSTLAAAIADRIGPPPGARILASDRIRKRLHGVSPETRLPAEAYRPEISREVYARLFTEAQATLQRGHAAIADAVFDRADTRAAIAACAAAAGVAFSGLWLDAPAATLVDRVAARRGDPSDATTDVVQAQLARGPGAVDWTRIEAGQDRAATVQAALDRLLPTDQGAR</sequence>
<dbReference type="InterPro" id="IPR027417">
    <property type="entry name" value="P-loop_NTPase"/>
</dbReference>
<dbReference type="Pfam" id="PF13671">
    <property type="entry name" value="AAA_33"/>
    <property type="match status" value="1"/>
</dbReference>
<dbReference type="SUPFAM" id="SSF52540">
    <property type="entry name" value="P-loop containing nucleoside triphosphate hydrolases"/>
    <property type="match status" value="1"/>
</dbReference>
<dbReference type="PANTHER" id="PTHR43883">
    <property type="entry name" value="SLR0207 PROTEIN"/>
    <property type="match status" value="1"/>
</dbReference>
<gene>
    <name evidence="2" type="ORF">C7450_105433</name>
</gene>
<dbReference type="OrthoDB" id="9810277at2"/>
<dbReference type="RefSeq" id="WP_110375110.1">
    <property type="nucleotide sequence ID" value="NZ_JAHBRY010000001.1"/>
</dbReference>
<dbReference type="PANTHER" id="PTHR43883:SF1">
    <property type="entry name" value="GLUCONOKINASE"/>
    <property type="match status" value="1"/>
</dbReference>
<dbReference type="InterPro" id="IPR052732">
    <property type="entry name" value="Cell-binding_unc_protein"/>
</dbReference>
<accession>A0A2V3U790</accession>
<name>A0A2V3U790_9HYPH</name>
<protein>
    <recommendedName>
        <fullName evidence="1">Aminoglycoside phosphotransferase domain-containing protein</fullName>
    </recommendedName>
</protein>
<proteinExistence type="predicted"/>
<feature type="domain" description="Aminoglycoside phosphotransferase" evidence="1">
    <location>
        <begin position="62"/>
        <end position="271"/>
    </location>
</feature>
<dbReference type="InterPro" id="IPR011009">
    <property type="entry name" value="Kinase-like_dom_sf"/>
</dbReference>
<comment type="caution">
    <text evidence="2">The sequence shown here is derived from an EMBL/GenBank/DDBJ whole genome shotgun (WGS) entry which is preliminary data.</text>
</comment>
<dbReference type="EMBL" id="QJJK01000005">
    <property type="protein sequence ID" value="PXW59081.1"/>
    <property type="molecule type" value="Genomic_DNA"/>
</dbReference>